<feature type="transmembrane region" description="Helical" evidence="2">
    <location>
        <begin position="337"/>
        <end position="355"/>
    </location>
</feature>
<evidence type="ECO:0000256" key="1">
    <source>
        <dbReference type="SAM" id="MobiDB-lite"/>
    </source>
</evidence>
<feature type="transmembrane region" description="Helical" evidence="2">
    <location>
        <begin position="206"/>
        <end position="227"/>
    </location>
</feature>
<accession>A0A6N7C1V1</accession>
<feature type="transmembrane region" description="Helical" evidence="2">
    <location>
        <begin position="557"/>
        <end position="576"/>
    </location>
</feature>
<feature type="transmembrane region" description="Helical" evidence="2">
    <location>
        <begin position="940"/>
        <end position="964"/>
    </location>
</feature>
<feature type="transmembrane region" description="Helical" evidence="2">
    <location>
        <begin position="895"/>
        <end position="913"/>
    </location>
</feature>
<dbReference type="Proteomes" id="UP000471465">
    <property type="component" value="Unassembled WGS sequence"/>
</dbReference>
<feature type="transmembrane region" description="Helical" evidence="2">
    <location>
        <begin position="662"/>
        <end position="682"/>
    </location>
</feature>
<feature type="transmembrane region" description="Helical" evidence="2">
    <location>
        <begin position="722"/>
        <end position="739"/>
    </location>
</feature>
<feature type="transmembrane region" description="Helical" evidence="2">
    <location>
        <begin position="6"/>
        <end position="26"/>
    </location>
</feature>
<proteinExistence type="predicted"/>
<gene>
    <name evidence="3" type="ORF">FQV37_758</name>
</gene>
<feature type="transmembrane region" description="Helical" evidence="2">
    <location>
        <begin position="481"/>
        <end position="501"/>
    </location>
</feature>
<keyword evidence="4" id="KW-1185">Reference proteome</keyword>
<feature type="transmembrane region" description="Helical" evidence="2">
    <location>
        <begin position="265"/>
        <end position="283"/>
    </location>
</feature>
<feature type="transmembrane region" description="Helical" evidence="2">
    <location>
        <begin position="234"/>
        <end position="259"/>
    </location>
</feature>
<feature type="transmembrane region" description="Helical" evidence="2">
    <location>
        <begin position="290"/>
        <end position="306"/>
    </location>
</feature>
<feature type="transmembrane region" description="Helical" evidence="2">
    <location>
        <begin position="1035"/>
        <end position="1055"/>
    </location>
</feature>
<feature type="transmembrane region" description="Helical" evidence="2">
    <location>
        <begin position="984"/>
        <end position="1001"/>
    </location>
</feature>
<feature type="compositionally biased region" description="Polar residues" evidence="1">
    <location>
        <begin position="100"/>
        <end position="110"/>
    </location>
</feature>
<dbReference type="EMBL" id="VZIZ01000017">
    <property type="protein sequence ID" value="KAF0568700.1"/>
    <property type="molecule type" value="Genomic_DNA"/>
</dbReference>
<feature type="transmembrane region" description="Helical" evidence="2">
    <location>
        <begin position="751"/>
        <end position="771"/>
    </location>
</feature>
<feature type="transmembrane region" description="Helical" evidence="2">
    <location>
        <begin position="367"/>
        <end position="386"/>
    </location>
</feature>
<keyword evidence="2" id="KW-0472">Membrane</keyword>
<feature type="transmembrane region" description="Helical" evidence="2">
    <location>
        <begin position="530"/>
        <end position="551"/>
    </location>
</feature>
<reference evidence="3 4" key="1">
    <citation type="submission" date="2019-09" db="EMBL/GenBank/DDBJ databases">
        <title>Draft genome sequence of Psychrobacter nivimaris LAMA 639, in search for biotechnological relevant genes.</title>
        <authorList>
            <person name="Lima A.O.S."/>
            <person name="Staloch B.E.K."/>
            <person name="Freitas R.C."/>
            <person name="Niero H."/>
            <person name="Silva M.A.C."/>
        </authorList>
    </citation>
    <scope>NUCLEOTIDE SEQUENCE [LARGE SCALE GENOMIC DNA]</scope>
    <source>
        <strain evidence="3 4">LAMA 639</strain>
    </source>
</reference>
<feature type="transmembrane region" description="Helical" evidence="2">
    <location>
        <begin position="312"/>
        <end position="330"/>
    </location>
</feature>
<evidence type="ECO:0000313" key="4">
    <source>
        <dbReference type="Proteomes" id="UP000471465"/>
    </source>
</evidence>
<keyword evidence="2" id="KW-1133">Transmembrane helix</keyword>
<dbReference type="RefSeq" id="WP_160022145.1">
    <property type="nucleotide sequence ID" value="NZ_VZIZ01000017.1"/>
</dbReference>
<feature type="transmembrane region" description="Helical" evidence="2">
    <location>
        <begin position="848"/>
        <end position="875"/>
    </location>
</feature>
<evidence type="ECO:0008006" key="5">
    <source>
        <dbReference type="Google" id="ProtNLM"/>
    </source>
</evidence>
<evidence type="ECO:0000313" key="3">
    <source>
        <dbReference type="EMBL" id="KAF0568700.1"/>
    </source>
</evidence>
<sequence length="1070" mass="118674">MLYLMVTQLGWLAFTILLIVVVALYTRIARKIEHLRRDVTTLQAELEQQRHRSMTPPSAPFVDGSNYARNTATDDHDLKDNAPKDSDAKDHDAEEIAFDSQHSSPDNQLPVSPPPLPTVASNSTIHAASSIYDDKSIDDNASINTKNTASTAPIEPDERSLPIVTSLIHSIKNWFFGGNLVVRVGVLVLLVGVVLLLRLLSEYIEISIATKLIAVGVTGLALAALGLKLTAKRFSYGITLQGAGLAIAYLSTFFAYSVYEIIPSIPSFIGLGLLSAITIALAVRQNAFPLALLALSGGFFAPILTSEDTGSLVILFSYYLLLNVTIAVIAHYRPWKILNLFGVTVTFGLAYYWGISENLSAVIETQRWSLVALVTLHWLLYLFVVIRYAQQIITYNALNEKDLSHADNVDNTKHLDKAHVGSAYVFPIDTGLLFSVPLLAFGLFSALLNDISNALTITSAILATVYLGMGWLFIQRSRRYALITEGMLALGLGFFALVIPLALDAEWIAFGWSVQGLALVWFGRRSLRSWSVLFGLLLQLVSIGMLVTTAIFSIQDYPVLAFSISALSYLATVFILRASNSPAALINTLDGSNNLDNKSATTSSVIQSRSSVIQSQTLDGTSDTLTSYARALGVSTQAAQQWLASVNSQSRVFKFVWHSPRFIKFLTLTAMAWMLQVLMLDLHHWFDIWQSSTTVIALAVLMSLIAYLVINRYRPWAEIRQLNHGLLALFYFMLILQLPQKFERNLTWVTAEWLVFIGLIIGWLVMGQLWLKTWSDNKNASRYTAASWLGTGILLIAAAAHYGLPDSDGVMAFLFSAALILSGSWFNHRYISQNKKSTSTNKTSKQGLLYWFNWQQALLGCAAIFAPIALLWVVLTNWSYDGVIWGMSYFPLFNLYDITSWLTLSVGFSLYYISQRRRNDTVIDSSATAKSKRVFTTENLLIILGLISFWLISSMLVRTLHAFIGTPLWNDYQGGAWQSEQVQTGLTILWTLLALVATILASRYWQRALWFMGIGLLGIVVLKLVLVDLSQTEAIWRVISFLGAGSLILLIGYLAPLPPAHKETENQNQA</sequence>
<name>A0A6N7C1V1_9GAMM</name>
<keyword evidence="2" id="KW-0812">Transmembrane</keyword>
<dbReference type="Pfam" id="PF10101">
    <property type="entry name" value="DUF2339"/>
    <property type="match status" value="1"/>
</dbReference>
<dbReference type="AlphaFoldDB" id="A0A6N7C1V1"/>
<feature type="transmembrane region" description="Helical" evidence="2">
    <location>
        <begin position="783"/>
        <end position="804"/>
    </location>
</feature>
<dbReference type="PANTHER" id="PTHR38434:SF1">
    <property type="entry name" value="BLL2549 PROTEIN"/>
    <property type="match status" value="1"/>
</dbReference>
<organism evidence="3 4">
    <name type="scientific">Psychrobacter nivimaris</name>
    <dbReference type="NCBI Taxonomy" id="281738"/>
    <lineage>
        <taxon>Bacteria</taxon>
        <taxon>Pseudomonadati</taxon>
        <taxon>Pseudomonadota</taxon>
        <taxon>Gammaproteobacteria</taxon>
        <taxon>Moraxellales</taxon>
        <taxon>Moraxellaceae</taxon>
        <taxon>Psychrobacter</taxon>
    </lineage>
</organism>
<comment type="caution">
    <text evidence="3">The sequence shown here is derived from an EMBL/GenBank/DDBJ whole genome shotgun (WGS) entry which is preliminary data.</text>
</comment>
<protein>
    <recommendedName>
        <fullName evidence="5">DUF2339 domain-containing protein</fullName>
    </recommendedName>
</protein>
<evidence type="ECO:0000256" key="2">
    <source>
        <dbReference type="SAM" id="Phobius"/>
    </source>
</evidence>
<feature type="transmembrane region" description="Helical" evidence="2">
    <location>
        <begin position="810"/>
        <end position="827"/>
    </location>
</feature>
<feature type="transmembrane region" description="Helical" evidence="2">
    <location>
        <begin position="180"/>
        <end position="200"/>
    </location>
</feature>
<feature type="transmembrane region" description="Helical" evidence="2">
    <location>
        <begin position="423"/>
        <end position="448"/>
    </location>
</feature>
<feature type="compositionally biased region" description="Basic and acidic residues" evidence="1">
    <location>
        <begin position="72"/>
        <end position="94"/>
    </location>
</feature>
<dbReference type="InterPro" id="IPR019286">
    <property type="entry name" value="DUF2339_TM"/>
</dbReference>
<feature type="transmembrane region" description="Helical" evidence="2">
    <location>
        <begin position="507"/>
        <end position="523"/>
    </location>
</feature>
<feature type="transmembrane region" description="Helical" evidence="2">
    <location>
        <begin position="688"/>
        <end position="710"/>
    </location>
</feature>
<dbReference type="PANTHER" id="PTHR38434">
    <property type="entry name" value="BLL2549 PROTEIN"/>
    <property type="match status" value="1"/>
</dbReference>
<feature type="transmembrane region" description="Helical" evidence="2">
    <location>
        <begin position="1008"/>
        <end position="1029"/>
    </location>
</feature>
<feature type="region of interest" description="Disordered" evidence="1">
    <location>
        <begin position="46"/>
        <end position="120"/>
    </location>
</feature>
<feature type="transmembrane region" description="Helical" evidence="2">
    <location>
        <begin position="454"/>
        <end position="474"/>
    </location>
</feature>